<keyword evidence="4 5" id="KW-0443">Lipid metabolism</keyword>
<dbReference type="InterPro" id="IPR018490">
    <property type="entry name" value="cNMP-bd_dom_sf"/>
</dbReference>
<dbReference type="InterPro" id="IPR050301">
    <property type="entry name" value="NTE"/>
</dbReference>
<dbReference type="SUPFAM" id="SSF51206">
    <property type="entry name" value="cAMP-binding domain-like"/>
    <property type="match status" value="1"/>
</dbReference>
<sequence>MTEKRFSTGPKAGDLAQIEAFAALSETALAALRDAAHLESVKGGELLVRHGDAAETLYLVASGRFHVQLPDGRVVAEIEAGEPIGELAFFAGGTRTADVRASRDSTVYALTREAYRKVSGQHREIADTILAEIARRLARTTASSAAMPARPGRVVALLPAGATRLPEGLAERLAEALGRHDSVRLVRESDCPAGLDPGSERFGDWIAELEGSAARILLRAGEAEDWNRAVARNADDLMLVAPLAEGGGALSPFEEYVLPLFLEHDRMLLLWRERSAQEIAGSARWLDPRAVKLHHHVALDDPGDIARVARFMAGRANGIVLAGGGALGCAHIGVMQALIENGVPIDFYGGTSAGAAMGGALAQGLTPSETLDQMEAMFISRRAMKRMTIPVHSLLDPRVFDAELRARYSEKDIADLPFNFLAVSTNLSTNRVHVHRRGPLWEAVRASGSLPTILPPFITGEGDVLVDGGVLDNLPVEIMRAAKAGPNVVVALRADAGAAWRIEARYGDVRTPARLARDLLLRRRPERAFPSLIEIMSRSMVVSSQGAVEAALAKADALVVPPIPQTMQILDWHLGREVAEAARRFTAGEIERRDDLAAMKAR</sequence>
<feature type="domain" description="Cyclic nucleotide-binding" evidence="6">
    <location>
        <begin position="20"/>
        <end position="136"/>
    </location>
</feature>
<evidence type="ECO:0000259" key="7">
    <source>
        <dbReference type="PROSITE" id="PS51635"/>
    </source>
</evidence>
<keyword evidence="9" id="KW-1185">Reference proteome</keyword>
<feature type="short sequence motif" description="DGA/G" evidence="5">
    <location>
        <begin position="467"/>
        <end position="469"/>
    </location>
</feature>
<name>A0A074MAZ6_9SPHN</name>
<dbReference type="EMBL" id="JMIX01000013">
    <property type="protein sequence ID" value="KEO89940.1"/>
    <property type="molecule type" value="Genomic_DNA"/>
</dbReference>
<proteinExistence type="inferred from homology"/>
<gene>
    <name evidence="8" type="ORF">EH32_02835</name>
</gene>
<evidence type="ECO:0000256" key="2">
    <source>
        <dbReference type="ARBA" id="ARBA00022801"/>
    </source>
</evidence>
<dbReference type="GO" id="GO:0004622">
    <property type="term" value="F:phosphatidylcholine lysophospholipase activity"/>
    <property type="evidence" value="ECO:0007669"/>
    <property type="project" value="UniProtKB-ARBA"/>
</dbReference>
<accession>A0A074MAZ6</accession>
<dbReference type="Proteomes" id="UP000027866">
    <property type="component" value="Unassembled WGS sequence"/>
</dbReference>
<evidence type="ECO:0000256" key="4">
    <source>
        <dbReference type="ARBA" id="ARBA00023098"/>
    </source>
</evidence>
<evidence type="ECO:0008006" key="10">
    <source>
        <dbReference type="Google" id="ProtNLM"/>
    </source>
</evidence>
<evidence type="ECO:0000259" key="6">
    <source>
        <dbReference type="PROSITE" id="PS50042"/>
    </source>
</evidence>
<dbReference type="InterPro" id="IPR002641">
    <property type="entry name" value="PNPLA_dom"/>
</dbReference>
<dbReference type="SUPFAM" id="SSF52151">
    <property type="entry name" value="FabD/lysophospholipase-like"/>
    <property type="match status" value="1"/>
</dbReference>
<dbReference type="PROSITE" id="PS50042">
    <property type="entry name" value="CNMP_BINDING_3"/>
    <property type="match status" value="1"/>
</dbReference>
<keyword evidence="2 5" id="KW-0378">Hydrolase</keyword>
<feature type="domain" description="PNPLA" evidence="7">
    <location>
        <begin position="319"/>
        <end position="480"/>
    </location>
</feature>
<evidence type="ECO:0000256" key="5">
    <source>
        <dbReference type="PROSITE-ProRule" id="PRU01161"/>
    </source>
</evidence>
<dbReference type="Gene3D" id="2.60.120.10">
    <property type="entry name" value="Jelly Rolls"/>
    <property type="match status" value="1"/>
</dbReference>
<evidence type="ECO:0000313" key="8">
    <source>
        <dbReference type="EMBL" id="KEO89940.1"/>
    </source>
</evidence>
<dbReference type="PANTHER" id="PTHR14226">
    <property type="entry name" value="NEUROPATHY TARGET ESTERASE/SWISS CHEESE D.MELANOGASTER"/>
    <property type="match status" value="1"/>
</dbReference>
<dbReference type="InterPro" id="IPR014710">
    <property type="entry name" value="RmlC-like_jellyroll"/>
</dbReference>
<dbReference type="InterPro" id="IPR000595">
    <property type="entry name" value="cNMP-bd_dom"/>
</dbReference>
<dbReference type="SMART" id="SM00100">
    <property type="entry name" value="cNMP"/>
    <property type="match status" value="1"/>
</dbReference>
<keyword evidence="3 5" id="KW-0442">Lipid degradation</keyword>
<feature type="active site" description="Proton acceptor" evidence="5">
    <location>
        <position position="467"/>
    </location>
</feature>
<dbReference type="Pfam" id="PF01734">
    <property type="entry name" value="Patatin"/>
    <property type="match status" value="1"/>
</dbReference>
<dbReference type="PROSITE" id="PS51635">
    <property type="entry name" value="PNPLA"/>
    <property type="match status" value="1"/>
</dbReference>
<dbReference type="PANTHER" id="PTHR14226:SF29">
    <property type="entry name" value="NEUROPATHY TARGET ESTERASE SWS"/>
    <property type="match status" value="1"/>
</dbReference>
<dbReference type="Pfam" id="PF00027">
    <property type="entry name" value="cNMP_binding"/>
    <property type="match status" value="1"/>
</dbReference>
<dbReference type="Gene3D" id="3.40.1090.10">
    <property type="entry name" value="Cytosolic phospholipase A2 catalytic domain"/>
    <property type="match status" value="2"/>
</dbReference>
<organism evidence="8 9">
    <name type="scientific">Erythrobacter litoralis</name>
    <dbReference type="NCBI Taxonomy" id="39960"/>
    <lineage>
        <taxon>Bacteria</taxon>
        <taxon>Pseudomonadati</taxon>
        <taxon>Pseudomonadota</taxon>
        <taxon>Alphaproteobacteria</taxon>
        <taxon>Sphingomonadales</taxon>
        <taxon>Erythrobacteraceae</taxon>
        <taxon>Erythrobacter/Porphyrobacter group</taxon>
        <taxon>Erythrobacter</taxon>
    </lineage>
</organism>
<dbReference type="CDD" id="cd00038">
    <property type="entry name" value="CAP_ED"/>
    <property type="match status" value="1"/>
</dbReference>
<protein>
    <recommendedName>
        <fullName evidence="10">Cyclic nucleotide-binding protein</fullName>
    </recommendedName>
</protein>
<evidence type="ECO:0000256" key="3">
    <source>
        <dbReference type="ARBA" id="ARBA00022963"/>
    </source>
</evidence>
<comment type="similarity">
    <text evidence="1">Belongs to the NTE family.</text>
</comment>
<dbReference type="AlphaFoldDB" id="A0A074MAZ6"/>
<evidence type="ECO:0000313" key="9">
    <source>
        <dbReference type="Proteomes" id="UP000027866"/>
    </source>
</evidence>
<feature type="active site" description="Nucleophile" evidence="5">
    <location>
        <position position="352"/>
    </location>
</feature>
<reference evidence="8 9" key="1">
    <citation type="submission" date="2014-04" db="EMBL/GenBank/DDBJ databases">
        <title>A comprehensive comparison of genomes of Erythrobacter spp. Strains.</title>
        <authorList>
            <person name="Zheng Q."/>
        </authorList>
    </citation>
    <scope>NUCLEOTIDE SEQUENCE [LARGE SCALE GENOMIC DNA]</scope>
    <source>
        <strain evidence="8 9">DSM 8509</strain>
    </source>
</reference>
<dbReference type="RefSeq" id="WP_034906199.1">
    <property type="nucleotide sequence ID" value="NZ_CP017057.1"/>
</dbReference>
<dbReference type="InterPro" id="IPR016035">
    <property type="entry name" value="Acyl_Trfase/lysoPLipase"/>
</dbReference>
<dbReference type="GO" id="GO:0016042">
    <property type="term" value="P:lipid catabolic process"/>
    <property type="evidence" value="ECO:0007669"/>
    <property type="project" value="UniProtKB-UniRule"/>
</dbReference>
<comment type="caution">
    <text evidence="8">The sequence shown here is derived from an EMBL/GenBank/DDBJ whole genome shotgun (WGS) entry which is preliminary data.</text>
</comment>
<feature type="short sequence motif" description="GXSXG" evidence="5">
    <location>
        <begin position="350"/>
        <end position="354"/>
    </location>
</feature>
<feature type="short sequence motif" description="GXGXXG" evidence="5">
    <location>
        <begin position="323"/>
        <end position="328"/>
    </location>
</feature>
<evidence type="ECO:0000256" key="1">
    <source>
        <dbReference type="ARBA" id="ARBA00006636"/>
    </source>
</evidence>